<organism evidence="3 4">
    <name type="scientific">Thalassiosira oceanica</name>
    <name type="common">Marine diatom</name>
    <dbReference type="NCBI Taxonomy" id="159749"/>
    <lineage>
        <taxon>Eukaryota</taxon>
        <taxon>Sar</taxon>
        <taxon>Stramenopiles</taxon>
        <taxon>Ochrophyta</taxon>
        <taxon>Bacillariophyta</taxon>
        <taxon>Coscinodiscophyceae</taxon>
        <taxon>Thalassiosirophycidae</taxon>
        <taxon>Thalassiosirales</taxon>
        <taxon>Thalassiosiraceae</taxon>
        <taxon>Thalassiosira</taxon>
    </lineage>
</organism>
<name>K0TLQ7_THAOC</name>
<dbReference type="PANTHER" id="PTHR13271:SF154">
    <property type="entry name" value="GRIP DOMAIN-CONTAINING PROTEIN"/>
    <property type="match status" value="1"/>
</dbReference>
<feature type="region of interest" description="Disordered" evidence="1">
    <location>
        <begin position="25"/>
        <end position="47"/>
    </location>
</feature>
<evidence type="ECO:0008006" key="5">
    <source>
        <dbReference type="Google" id="ProtNLM"/>
    </source>
</evidence>
<reference evidence="3 4" key="1">
    <citation type="journal article" date="2012" name="Genome Biol.">
        <title>Genome and low-iron response of an oceanic diatom adapted to chronic iron limitation.</title>
        <authorList>
            <person name="Lommer M."/>
            <person name="Specht M."/>
            <person name="Roy A.S."/>
            <person name="Kraemer L."/>
            <person name="Andreson R."/>
            <person name="Gutowska M.A."/>
            <person name="Wolf J."/>
            <person name="Bergner S.V."/>
            <person name="Schilhabel M.B."/>
            <person name="Klostermeier U.C."/>
            <person name="Beiko R.G."/>
            <person name="Rosenstiel P."/>
            <person name="Hippler M."/>
            <person name="Laroche J."/>
        </authorList>
    </citation>
    <scope>NUCLEOTIDE SEQUENCE [LARGE SCALE GENOMIC DNA]</scope>
    <source>
        <strain evidence="3 4">CCMP1005</strain>
    </source>
</reference>
<evidence type="ECO:0000313" key="3">
    <source>
        <dbReference type="EMBL" id="EJK75526.1"/>
    </source>
</evidence>
<gene>
    <name evidence="3" type="ORF">THAOC_02751</name>
</gene>
<feature type="chain" id="PRO_5003838092" description="SET domain-containing protein" evidence="2">
    <location>
        <begin position="21"/>
        <end position="395"/>
    </location>
</feature>
<dbReference type="SUPFAM" id="SSF82199">
    <property type="entry name" value="SET domain"/>
    <property type="match status" value="1"/>
</dbReference>
<proteinExistence type="predicted"/>
<dbReference type="AlphaFoldDB" id="K0TLQ7"/>
<sequence length="395" mass="44322">MIPILLALALLPTLTVDGFASPHMRSPWSSSSGGPTAHGSSFVRGSPKSNAKTTTYLNSLAPSVAESAVDLSEYAPRNIIGFKYWASTMGIEKNDCFKLEEQDKKQREIYAMTTRSTEAGTAVLYVPEHLILSSSKAMAELRTDGMAEAEEYLASVGAESQLREYYLMLKVLLEYQKGSDSEWHKWLDALPRYYSNAVAMTEFCLTCLPPLMKKLAVEERDAQKLLSYDSIQSVPFLADDIKEGFPRDMVTWAYQIVYTRSVETEDGDLKIIPMGDFFDHASDYAEIVPQYDEAGNYYAVTAYDVPAGKKLRYIYSNPRNPSHLLARYGFIDEICPATYCKLLPPTVNEEMIELGYSQEKMLFYRSGEVADEVSTCRISHTAFVAEKSLNSKKTH</sequence>
<dbReference type="Gene3D" id="3.90.1410.10">
    <property type="entry name" value="set domain protein methyltransferase, domain 1"/>
    <property type="match status" value="1"/>
</dbReference>
<protein>
    <recommendedName>
        <fullName evidence="5">SET domain-containing protein</fullName>
    </recommendedName>
</protein>
<comment type="caution">
    <text evidence="3">The sequence shown here is derived from an EMBL/GenBank/DDBJ whole genome shotgun (WGS) entry which is preliminary data.</text>
</comment>
<evidence type="ECO:0000313" key="4">
    <source>
        <dbReference type="Proteomes" id="UP000266841"/>
    </source>
</evidence>
<keyword evidence="4" id="KW-1185">Reference proteome</keyword>
<keyword evidence="2" id="KW-0732">Signal</keyword>
<dbReference type="Proteomes" id="UP000266841">
    <property type="component" value="Unassembled WGS sequence"/>
</dbReference>
<dbReference type="GO" id="GO:0016279">
    <property type="term" value="F:protein-lysine N-methyltransferase activity"/>
    <property type="evidence" value="ECO:0007669"/>
    <property type="project" value="TreeGrafter"/>
</dbReference>
<dbReference type="CDD" id="cd10527">
    <property type="entry name" value="SET_LSMT"/>
    <property type="match status" value="1"/>
</dbReference>
<feature type="compositionally biased region" description="Low complexity" evidence="1">
    <location>
        <begin position="26"/>
        <end position="35"/>
    </location>
</feature>
<dbReference type="PANTHER" id="PTHR13271">
    <property type="entry name" value="UNCHARACTERIZED PUTATIVE METHYLTRANSFERASE"/>
    <property type="match status" value="1"/>
</dbReference>
<feature type="signal peptide" evidence="2">
    <location>
        <begin position="1"/>
        <end position="20"/>
    </location>
</feature>
<dbReference type="InterPro" id="IPR046341">
    <property type="entry name" value="SET_dom_sf"/>
</dbReference>
<dbReference type="OMA" id="RVPEMEQ"/>
<evidence type="ECO:0000256" key="1">
    <source>
        <dbReference type="SAM" id="MobiDB-lite"/>
    </source>
</evidence>
<dbReference type="EMBL" id="AGNL01002886">
    <property type="protein sequence ID" value="EJK75526.1"/>
    <property type="molecule type" value="Genomic_DNA"/>
</dbReference>
<evidence type="ECO:0000256" key="2">
    <source>
        <dbReference type="SAM" id="SignalP"/>
    </source>
</evidence>
<dbReference type="InterPro" id="IPR050600">
    <property type="entry name" value="SETD3_SETD6_MTase"/>
</dbReference>
<accession>K0TLQ7</accession>
<dbReference type="OrthoDB" id="341421at2759"/>